<evidence type="ECO:0000256" key="2">
    <source>
        <dbReference type="ARBA" id="ARBA00022771"/>
    </source>
</evidence>
<feature type="non-terminal residue" evidence="7">
    <location>
        <position position="1"/>
    </location>
</feature>
<dbReference type="Gene3D" id="6.10.250.3220">
    <property type="match status" value="1"/>
</dbReference>
<comment type="caution">
    <text evidence="7">The sequence shown here is derived from an EMBL/GenBank/DDBJ whole genome shotgun (WGS) entry which is preliminary data.</text>
</comment>
<keyword evidence="1 4" id="KW-0479">Metal-binding</keyword>
<keyword evidence="3 4" id="KW-0862">Zinc</keyword>
<gene>
    <name evidence="7" type="ORF">L345_14467</name>
</gene>
<dbReference type="PROSITE" id="PS50103">
    <property type="entry name" value="ZF_C3H1"/>
    <property type="match status" value="1"/>
</dbReference>
<dbReference type="SUPFAM" id="SSF90229">
    <property type="entry name" value="CCCH zinc finger"/>
    <property type="match status" value="1"/>
</dbReference>
<dbReference type="OrthoDB" id="3247158at2759"/>
<proteinExistence type="predicted"/>
<feature type="zinc finger region" description="C3H1-type" evidence="4">
    <location>
        <begin position="45"/>
        <end position="73"/>
    </location>
</feature>
<dbReference type="Proteomes" id="UP000018936">
    <property type="component" value="Unassembled WGS sequence"/>
</dbReference>
<feature type="region of interest" description="Disordered" evidence="5">
    <location>
        <begin position="70"/>
        <end position="99"/>
    </location>
</feature>
<dbReference type="SMART" id="SM00356">
    <property type="entry name" value="ZnF_C3H1"/>
    <property type="match status" value="1"/>
</dbReference>
<keyword evidence="2 4" id="KW-0863">Zinc-finger</keyword>
<dbReference type="PANTHER" id="PTHR46156">
    <property type="entry name" value="CCCH ZINGC FINGER"/>
    <property type="match status" value="1"/>
</dbReference>
<reference evidence="7 8" key="1">
    <citation type="journal article" date="2013" name="Proc. Natl. Acad. Sci. U.S.A.">
        <title>The king cobra genome reveals dynamic gene evolution and adaptation in the snake venom system.</title>
        <authorList>
            <person name="Vonk F.J."/>
            <person name="Casewell N.R."/>
            <person name="Henkel C.V."/>
            <person name="Heimberg A.M."/>
            <person name="Jansen H.J."/>
            <person name="McCleary R.J."/>
            <person name="Kerkkamp H.M."/>
            <person name="Vos R.A."/>
            <person name="Guerreiro I."/>
            <person name="Calvete J.J."/>
            <person name="Wuster W."/>
            <person name="Woods A.E."/>
            <person name="Logan J.M."/>
            <person name="Harrison R.A."/>
            <person name="Castoe T.A."/>
            <person name="de Koning A.P."/>
            <person name="Pollock D.D."/>
            <person name="Yandell M."/>
            <person name="Calderon D."/>
            <person name="Renjifo C."/>
            <person name="Currier R.B."/>
            <person name="Salgado D."/>
            <person name="Pla D."/>
            <person name="Sanz L."/>
            <person name="Hyder A.S."/>
            <person name="Ribeiro J.M."/>
            <person name="Arntzen J.W."/>
            <person name="van den Thillart G.E."/>
            <person name="Boetzer M."/>
            <person name="Pirovano W."/>
            <person name="Dirks R.P."/>
            <person name="Spaink H.P."/>
            <person name="Duboule D."/>
            <person name="McGlinn E."/>
            <person name="Kini R.M."/>
            <person name="Richardson M.K."/>
        </authorList>
    </citation>
    <scope>NUCLEOTIDE SEQUENCE</scope>
    <source>
        <tissue evidence="7">Blood</tissue>
    </source>
</reference>
<evidence type="ECO:0000313" key="8">
    <source>
        <dbReference type="Proteomes" id="UP000018936"/>
    </source>
</evidence>
<dbReference type="Pfam" id="PF00642">
    <property type="entry name" value="zf-CCCH"/>
    <property type="match status" value="1"/>
</dbReference>
<dbReference type="GO" id="GO:0005634">
    <property type="term" value="C:nucleus"/>
    <property type="evidence" value="ECO:0007669"/>
    <property type="project" value="TreeGrafter"/>
</dbReference>
<organism evidence="7 8">
    <name type="scientific">Ophiophagus hannah</name>
    <name type="common">King cobra</name>
    <name type="synonym">Naja hannah</name>
    <dbReference type="NCBI Taxonomy" id="8665"/>
    <lineage>
        <taxon>Eukaryota</taxon>
        <taxon>Metazoa</taxon>
        <taxon>Chordata</taxon>
        <taxon>Craniata</taxon>
        <taxon>Vertebrata</taxon>
        <taxon>Euteleostomi</taxon>
        <taxon>Lepidosauria</taxon>
        <taxon>Squamata</taxon>
        <taxon>Bifurcata</taxon>
        <taxon>Unidentata</taxon>
        <taxon>Episquamata</taxon>
        <taxon>Toxicofera</taxon>
        <taxon>Serpentes</taxon>
        <taxon>Colubroidea</taxon>
        <taxon>Elapidae</taxon>
        <taxon>Elapinae</taxon>
        <taxon>Ophiophagus</taxon>
    </lineage>
</organism>
<dbReference type="PANTHER" id="PTHR46156:SF1">
    <property type="entry name" value="ZINC FINGER CCCH DOMAIN-CONTAINING PROTEIN 3"/>
    <property type="match status" value="1"/>
</dbReference>
<evidence type="ECO:0000256" key="1">
    <source>
        <dbReference type="ARBA" id="ARBA00022723"/>
    </source>
</evidence>
<dbReference type="GO" id="GO:0008270">
    <property type="term" value="F:zinc ion binding"/>
    <property type="evidence" value="ECO:0007669"/>
    <property type="project" value="UniProtKB-KW"/>
</dbReference>
<name>V8NCI1_OPHHA</name>
<evidence type="ECO:0000313" key="7">
    <source>
        <dbReference type="EMBL" id="ETE59800.1"/>
    </source>
</evidence>
<evidence type="ECO:0000256" key="3">
    <source>
        <dbReference type="ARBA" id="ARBA00022833"/>
    </source>
</evidence>
<evidence type="ECO:0000256" key="5">
    <source>
        <dbReference type="SAM" id="MobiDB-lite"/>
    </source>
</evidence>
<dbReference type="InterPro" id="IPR000571">
    <property type="entry name" value="Znf_CCCH"/>
</dbReference>
<sequence length="99" mass="10994">MPFLANPPELGCISRAGRKRRFKGSGLKADHTGVNLAPARFECKKKHTLVCPDFSKHGVCPKGSQCKLQHPQKKHLTKQAGTRGSCPPEQGNYAKRTWR</sequence>
<evidence type="ECO:0000259" key="6">
    <source>
        <dbReference type="PROSITE" id="PS50103"/>
    </source>
</evidence>
<dbReference type="EMBL" id="AZIM01005226">
    <property type="protein sequence ID" value="ETE59800.1"/>
    <property type="molecule type" value="Genomic_DNA"/>
</dbReference>
<accession>V8NCI1</accession>
<feature type="domain" description="C3H1-type" evidence="6">
    <location>
        <begin position="45"/>
        <end position="73"/>
    </location>
</feature>
<evidence type="ECO:0000256" key="4">
    <source>
        <dbReference type="PROSITE-ProRule" id="PRU00723"/>
    </source>
</evidence>
<dbReference type="InterPro" id="IPR036855">
    <property type="entry name" value="Znf_CCCH_sf"/>
</dbReference>
<keyword evidence="8" id="KW-1185">Reference proteome</keyword>
<dbReference type="AlphaFoldDB" id="V8NCI1"/>
<protein>
    <recommendedName>
        <fullName evidence="6">C3H1-type domain-containing protein</fullName>
    </recommendedName>
</protein>